<evidence type="ECO:0000313" key="4">
    <source>
        <dbReference type="EMBL" id="TVM32848.1"/>
    </source>
</evidence>
<organism evidence="4 5">
    <name type="scientific">Oceanidesulfovibrio marinus</name>
    <dbReference type="NCBI Taxonomy" id="370038"/>
    <lineage>
        <taxon>Bacteria</taxon>
        <taxon>Pseudomonadati</taxon>
        <taxon>Thermodesulfobacteriota</taxon>
        <taxon>Desulfovibrionia</taxon>
        <taxon>Desulfovibrionales</taxon>
        <taxon>Desulfovibrionaceae</taxon>
        <taxon>Oceanidesulfovibrio</taxon>
    </lineage>
</organism>
<protein>
    <submittedName>
        <fullName evidence="4">Protease</fullName>
    </submittedName>
    <submittedName>
        <fullName evidence="3">Type 1 glutamine amidotransferase</fullName>
    </submittedName>
</protein>
<proteinExistence type="inferred from homology"/>
<dbReference type="InterPro" id="IPR029062">
    <property type="entry name" value="Class_I_gatase-like"/>
</dbReference>
<dbReference type="PROSITE" id="PS51276">
    <property type="entry name" value="PEPTIDASE_C56_PFPI"/>
    <property type="match status" value="1"/>
</dbReference>
<dbReference type="PANTHER" id="PTHR42733:SF13">
    <property type="entry name" value="DJ-1_PFPI DOMAIN-CONTAINING PROTEIN"/>
    <property type="match status" value="1"/>
</dbReference>
<evidence type="ECO:0000313" key="5">
    <source>
        <dbReference type="Proteomes" id="UP000434052"/>
    </source>
</evidence>
<dbReference type="RefSeq" id="WP_144306030.1">
    <property type="nucleotide sequence ID" value="NZ_CP039543.1"/>
</dbReference>
<dbReference type="InterPro" id="IPR006286">
    <property type="entry name" value="C56_PfpI-like"/>
</dbReference>
<dbReference type="Pfam" id="PF01965">
    <property type="entry name" value="DJ-1_PfpI"/>
    <property type="match status" value="1"/>
</dbReference>
<evidence type="ECO:0000256" key="1">
    <source>
        <dbReference type="ARBA" id="ARBA00008542"/>
    </source>
</evidence>
<keyword evidence="3" id="KW-0315">Glutamine amidotransferase</keyword>
<dbReference type="OrthoDB" id="9792284at2"/>
<feature type="domain" description="DJ-1/PfpI" evidence="2">
    <location>
        <begin position="7"/>
        <end position="170"/>
    </location>
</feature>
<evidence type="ECO:0000313" key="6">
    <source>
        <dbReference type="Proteomes" id="UP000503251"/>
    </source>
</evidence>
<dbReference type="GO" id="GO:0006508">
    <property type="term" value="P:proteolysis"/>
    <property type="evidence" value="ECO:0007669"/>
    <property type="project" value="UniProtKB-KW"/>
</dbReference>
<dbReference type="EMBL" id="CP039543">
    <property type="protein sequence ID" value="QJT09356.1"/>
    <property type="molecule type" value="Genomic_DNA"/>
</dbReference>
<dbReference type="InterPro" id="IPR002818">
    <property type="entry name" value="DJ-1/PfpI"/>
</dbReference>
<dbReference type="AlphaFoldDB" id="A0A6P1ZHW7"/>
<dbReference type="Proteomes" id="UP000503251">
    <property type="component" value="Chromosome"/>
</dbReference>
<dbReference type="EMBL" id="QMIF01000009">
    <property type="protein sequence ID" value="TVM32848.1"/>
    <property type="molecule type" value="Genomic_DNA"/>
</dbReference>
<accession>A0A6P1ZHW7</accession>
<dbReference type="PANTHER" id="PTHR42733">
    <property type="entry name" value="DJ-1 PROTEIN"/>
    <property type="match status" value="1"/>
</dbReference>
<dbReference type="Proteomes" id="UP000434052">
    <property type="component" value="Unassembled WGS sequence"/>
</dbReference>
<keyword evidence="4" id="KW-0378">Hydrolase</keyword>
<dbReference type="GO" id="GO:0008233">
    <property type="term" value="F:peptidase activity"/>
    <property type="evidence" value="ECO:0007669"/>
    <property type="project" value="UniProtKB-KW"/>
</dbReference>
<sequence>MSELSGKQVVLLVADHHNDYEFLYPYIRMKEAGATVKIAGADKDAVYAGKYGIPAKADMSFDELDAAKFDGVIIPGGYAPDIVRRHGAANDFVKKMFDAGKVVAFICHAGWVPVSAGILDGRRCTSFFAIRDDLVNAGAQWVDEEVVVDGNLISSRTPDDLPAFCKAIIAAMNK</sequence>
<gene>
    <name evidence="4" type="ORF">DQK91_14170</name>
    <name evidence="3" type="ORF">E8L03_10570</name>
</gene>
<dbReference type="Gene3D" id="3.40.50.880">
    <property type="match status" value="1"/>
</dbReference>
<dbReference type="NCBIfam" id="TIGR01382">
    <property type="entry name" value="PfpI"/>
    <property type="match status" value="1"/>
</dbReference>
<dbReference type="CDD" id="cd03134">
    <property type="entry name" value="GATase1_PfpI_like"/>
    <property type="match status" value="1"/>
</dbReference>
<keyword evidence="4" id="KW-0645">Protease</keyword>
<evidence type="ECO:0000259" key="2">
    <source>
        <dbReference type="Pfam" id="PF01965"/>
    </source>
</evidence>
<evidence type="ECO:0000313" key="3">
    <source>
        <dbReference type="EMBL" id="QJT09356.1"/>
    </source>
</evidence>
<name>A0A6P1ZHW7_9BACT</name>
<reference evidence="4 5" key="1">
    <citation type="submission" date="2018-06" db="EMBL/GenBank/DDBJ databases">
        <title>Complete genome of Desulfovibrio marinus P48SEP.</title>
        <authorList>
            <person name="Crispim J.S."/>
            <person name="Vidigal P.M.P."/>
            <person name="Silva L.C.F."/>
            <person name="Araujo L.C."/>
            <person name="Laguardia C.N."/>
            <person name="Dias R.S."/>
            <person name="Sousa M.P."/>
            <person name="Paula S.O."/>
            <person name="Silva C."/>
        </authorList>
    </citation>
    <scope>NUCLEOTIDE SEQUENCE [LARGE SCALE GENOMIC DNA]</scope>
    <source>
        <strain evidence="4 5">P48SEP</strain>
    </source>
</reference>
<comment type="similarity">
    <text evidence="1">Belongs to the peptidase C56 family.</text>
</comment>
<keyword evidence="6" id="KW-1185">Reference proteome</keyword>
<reference evidence="3 6" key="2">
    <citation type="submission" date="2019-04" db="EMBL/GenBank/DDBJ databases">
        <title>Isolation and culture of sulfate reducing bacteria from the cold seep of the South China Sea.</title>
        <authorList>
            <person name="Sun C."/>
            <person name="Liu R."/>
        </authorList>
    </citation>
    <scope>NUCLEOTIDE SEQUENCE [LARGE SCALE GENOMIC DNA]</scope>
    <source>
        <strain evidence="3 6">CS1</strain>
    </source>
</reference>
<dbReference type="SUPFAM" id="SSF52317">
    <property type="entry name" value="Class I glutamine amidotransferase-like"/>
    <property type="match status" value="1"/>
</dbReference>